<name>A0A8T0PUC9_PANVG</name>
<evidence type="ECO:0000313" key="3">
    <source>
        <dbReference type="Proteomes" id="UP000823388"/>
    </source>
</evidence>
<gene>
    <name evidence="2" type="ORF">PVAP13_8KG339800</name>
</gene>
<dbReference type="AlphaFoldDB" id="A0A8T0PUC9"/>
<comment type="caution">
    <text evidence="2">The sequence shown here is derived from an EMBL/GenBank/DDBJ whole genome shotgun (WGS) entry which is preliminary data.</text>
</comment>
<dbReference type="Proteomes" id="UP000823388">
    <property type="component" value="Chromosome 8K"/>
</dbReference>
<reference evidence="2 3" key="1">
    <citation type="submission" date="2020-05" db="EMBL/GenBank/DDBJ databases">
        <title>WGS assembly of Panicum virgatum.</title>
        <authorList>
            <person name="Lovell J.T."/>
            <person name="Jenkins J."/>
            <person name="Shu S."/>
            <person name="Juenger T.E."/>
            <person name="Schmutz J."/>
        </authorList>
    </citation>
    <scope>NUCLEOTIDE SEQUENCE [LARGE SCALE GENOMIC DNA]</scope>
    <source>
        <strain evidence="3">cv. AP13</strain>
    </source>
</reference>
<proteinExistence type="predicted"/>
<keyword evidence="3" id="KW-1185">Reference proteome</keyword>
<feature type="region of interest" description="Disordered" evidence="1">
    <location>
        <begin position="86"/>
        <end position="124"/>
    </location>
</feature>
<organism evidence="2 3">
    <name type="scientific">Panicum virgatum</name>
    <name type="common">Blackwell switchgrass</name>
    <dbReference type="NCBI Taxonomy" id="38727"/>
    <lineage>
        <taxon>Eukaryota</taxon>
        <taxon>Viridiplantae</taxon>
        <taxon>Streptophyta</taxon>
        <taxon>Embryophyta</taxon>
        <taxon>Tracheophyta</taxon>
        <taxon>Spermatophyta</taxon>
        <taxon>Magnoliopsida</taxon>
        <taxon>Liliopsida</taxon>
        <taxon>Poales</taxon>
        <taxon>Poaceae</taxon>
        <taxon>PACMAD clade</taxon>
        <taxon>Panicoideae</taxon>
        <taxon>Panicodae</taxon>
        <taxon>Paniceae</taxon>
        <taxon>Panicinae</taxon>
        <taxon>Panicum</taxon>
        <taxon>Panicum sect. Hiantes</taxon>
    </lineage>
</organism>
<sequence>MHLDQDTHEEAGTIERVSFFKTLHHGLPIGSLPAPSPSSPSPTRKSNPLHNLSATRVEIDELARIPSSSSSNESNLFLVGEGTVMEEEELQQQQPEGENPSRPLPPGVRALLESSSSSSSDPFERRCAMNLARSYLPVPPPPAPARKITHTRKYRFHAPPSVILEKSKRFAKGALEHYNKRRKIKFELLDVMPVAMMPESGLCTRMLTSLQGPARRVPRSSFSLLNFTIVAKGGLQVASL</sequence>
<protein>
    <submittedName>
        <fullName evidence="2">Uncharacterized protein</fullName>
    </submittedName>
</protein>
<evidence type="ECO:0000313" key="2">
    <source>
        <dbReference type="EMBL" id="KAG2563942.1"/>
    </source>
</evidence>
<evidence type="ECO:0000256" key="1">
    <source>
        <dbReference type="SAM" id="MobiDB-lite"/>
    </source>
</evidence>
<feature type="region of interest" description="Disordered" evidence="1">
    <location>
        <begin position="30"/>
        <end position="52"/>
    </location>
</feature>
<dbReference type="EMBL" id="CM029051">
    <property type="protein sequence ID" value="KAG2563942.1"/>
    <property type="molecule type" value="Genomic_DNA"/>
</dbReference>
<accession>A0A8T0PUC9</accession>